<proteinExistence type="predicted"/>
<dbReference type="EMBL" id="KN823188">
    <property type="protein sequence ID" value="KIO20085.1"/>
    <property type="molecule type" value="Genomic_DNA"/>
</dbReference>
<evidence type="ECO:0000313" key="2">
    <source>
        <dbReference type="EMBL" id="KIO20085.1"/>
    </source>
</evidence>
<sequence length="173" mass="19513">MLLMVPLFAKDLLYQSKLGKQCDQWVQDFNQAHSFQKGQCKRKLNGWSLTYTTCKHANTCLPRVPCVQTETVDPTSLKLLMAELQKRIEGAAGLIRATGICTKSGRRHYHKTDTGHHAWSRVAEIEIHGLQQPRQRATPLSPKRPSEESGNNFSPHNIGTHIWNSPARPYAAT</sequence>
<gene>
    <name evidence="2" type="ORF">M407DRAFT_30242</name>
</gene>
<reference evidence="2 3" key="1">
    <citation type="submission" date="2014-04" db="EMBL/GenBank/DDBJ databases">
        <authorList>
            <consortium name="DOE Joint Genome Institute"/>
            <person name="Kuo A."/>
            <person name="Girlanda M."/>
            <person name="Perotto S."/>
            <person name="Kohler A."/>
            <person name="Nagy L.G."/>
            <person name="Floudas D."/>
            <person name="Copeland A."/>
            <person name="Barry K.W."/>
            <person name="Cichocki N."/>
            <person name="Veneault-Fourrey C."/>
            <person name="LaButti K."/>
            <person name="Lindquist E.A."/>
            <person name="Lipzen A."/>
            <person name="Lundell T."/>
            <person name="Morin E."/>
            <person name="Murat C."/>
            <person name="Sun H."/>
            <person name="Tunlid A."/>
            <person name="Henrissat B."/>
            <person name="Grigoriev I.V."/>
            <person name="Hibbett D.S."/>
            <person name="Martin F."/>
            <person name="Nordberg H.P."/>
            <person name="Cantor M.N."/>
            <person name="Hua S.X."/>
        </authorList>
    </citation>
    <scope>NUCLEOTIDE SEQUENCE [LARGE SCALE GENOMIC DNA]</scope>
    <source>
        <strain evidence="2 3">MUT 4182</strain>
    </source>
</reference>
<name>A0A0C3PY26_9AGAM</name>
<keyword evidence="3" id="KW-1185">Reference proteome</keyword>
<feature type="region of interest" description="Disordered" evidence="1">
    <location>
        <begin position="129"/>
        <end position="173"/>
    </location>
</feature>
<dbReference type="Proteomes" id="UP000054248">
    <property type="component" value="Unassembled WGS sequence"/>
</dbReference>
<dbReference type="HOGENOM" id="CLU_1548752_0_0_1"/>
<reference evidence="3" key="2">
    <citation type="submission" date="2015-01" db="EMBL/GenBank/DDBJ databases">
        <title>Evolutionary Origins and Diversification of the Mycorrhizal Mutualists.</title>
        <authorList>
            <consortium name="DOE Joint Genome Institute"/>
            <consortium name="Mycorrhizal Genomics Consortium"/>
            <person name="Kohler A."/>
            <person name="Kuo A."/>
            <person name="Nagy L.G."/>
            <person name="Floudas D."/>
            <person name="Copeland A."/>
            <person name="Barry K.W."/>
            <person name="Cichocki N."/>
            <person name="Veneault-Fourrey C."/>
            <person name="LaButti K."/>
            <person name="Lindquist E.A."/>
            <person name="Lipzen A."/>
            <person name="Lundell T."/>
            <person name="Morin E."/>
            <person name="Murat C."/>
            <person name="Riley R."/>
            <person name="Ohm R."/>
            <person name="Sun H."/>
            <person name="Tunlid A."/>
            <person name="Henrissat B."/>
            <person name="Grigoriev I.V."/>
            <person name="Hibbett D.S."/>
            <person name="Martin F."/>
        </authorList>
    </citation>
    <scope>NUCLEOTIDE SEQUENCE [LARGE SCALE GENOMIC DNA]</scope>
    <source>
        <strain evidence="3">MUT 4182</strain>
    </source>
</reference>
<accession>A0A0C3PY26</accession>
<evidence type="ECO:0000313" key="3">
    <source>
        <dbReference type="Proteomes" id="UP000054248"/>
    </source>
</evidence>
<evidence type="ECO:0000256" key="1">
    <source>
        <dbReference type="SAM" id="MobiDB-lite"/>
    </source>
</evidence>
<protein>
    <submittedName>
        <fullName evidence="2">Uncharacterized protein</fullName>
    </submittedName>
</protein>
<organism evidence="2 3">
    <name type="scientific">Tulasnella calospora MUT 4182</name>
    <dbReference type="NCBI Taxonomy" id="1051891"/>
    <lineage>
        <taxon>Eukaryota</taxon>
        <taxon>Fungi</taxon>
        <taxon>Dikarya</taxon>
        <taxon>Basidiomycota</taxon>
        <taxon>Agaricomycotina</taxon>
        <taxon>Agaricomycetes</taxon>
        <taxon>Cantharellales</taxon>
        <taxon>Tulasnellaceae</taxon>
        <taxon>Tulasnella</taxon>
    </lineage>
</organism>
<dbReference type="AlphaFoldDB" id="A0A0C3PY26"/>
<feature type="compositionally biased region" description="Polar residues" evidence="1">
    <location>
        <begin position="148"/>
        <end position="157"/>
    </location>
</feature>